<sequence length="183" mass="19826">MSKLEFVPNPAEESEGMNHSGIAIFKGSAYAATARECGQNSADAHQSIPVEIKFDHTDIPSSELPDLDQYKKAVSLCLENVRKLDDDKGITFFSRAQKVLEQGRIHILTISDFNTSGLRGPSKEGTPFHSLLKGSGSSVKDSDVAGGSFGIGKFAPFCISELQTVFYSTIYQDADGKNNFLAQ</sequence>
<name>A0A382RVX1_9ZZZZ</name>
<reference evidence="1" key="1">
    <citation type="submission" date="2018-05" db="EMBL/GenBank/DDBJ databases">
        <authorList>
            <person name="Lanie J.A."/>
            <person name="Ng W.-L."/>
            <person name="Kazmierczak K.M."/>
            <person name="Andrzejewski T.M."/>
            <person name="Davidsen T.M."/>
            <person name="Wayne K.J."/>
            <person name="Tettelin H."/>
            <person name="Glass J.I."/>
            <person name="Rusch D."/>
            <person name="Podicherti R."/>
            <person name="Tsui H.-C.T."/>
            <person name="Winkler M.E."/>
        </authorList>
    </citation>
    <scope>NUCLEOTIDE SEQUENCE</scope>
</reference>
<organism evidence="1">
    <name type="scientific">marine metagenome</name>
    <dbReference type="NCBI Taxonomy" id="408172"/>
    <lineage>
        <taxon>unclassified sequences</taxon>
        <taxon>metagenomes</taxon>
        <taxon>ecological metagenomes</taxon>
    </lineage>
</organism>
<dbReference type="AlphaFoldDB" id="A0A382RVX1"/>
<protein>
    <submittedName>
        <fullName evidence="1">Uncharacterized protein</fullName>
    </submittedName>
</protein>
<feature type="non-terminal residue" evidence="1">
    <location>
        <position position="183"/>
    </location>
</feature>
<evidence type="ECO:0000313" key="1">
    <source>
        <dbReference type="EMBL" id="SVD01844.1"/>
    </source>
</evidence>
<dbReference type="EMBL" id="UINC01124592">
    <property type="protein sequence ID" value="SVD01844.1"/>
    <property type="molecule type" value="Genomic_DNA"/>
</dbReference>
<gene>
    <name evidence="1" type="ORF">METZ01_LOCUS354698</name>
</gene>
<accession>A0A382RVX1</accession>
<proteinExistence type="predicted"/>